<dbReference type="PANTHER" id="PTHR11929">
    <property type="entry name" value="ALPHA- 1,3 -FUCOSYLTRANSFERASE"/>
    <property type="match status" value="1"/>
</dbReference>
<dbReference type="InterPro" id="IPR055270">
    <property type="entry name" value="Glyco_tran_10_C"/>
</dbReference>
<evidence type="ECO:0000313" key="15">
    <source>
        <dbReference type="EnsemblMetazoa" id="XP_030845144"/>
    </source>
</evidence>
<evidence type="ECO:0000256" key="5">
    <source>
        <dbReference type="ARBA" id="ARBA00022679"/>
    </source>
</evidence>
<evidence type="ECO:0000256" key="4">
    <source>
        <dbReference type="ARBA" id="ARBA00022676"/>
    </source>
</evidence>
<keyword evidence="5 11" id="KW-0808">Transferase</keyword>
<dbReference type="SUPFAM" id="SSF53756">
    <property type="entry name" value="UDP-Glycosyltransferase/glycogen phosphorylase"/>
    <property type="match status" value="1"/>
</dbReference>
<keyword evidence="6 11" id="KW-0812">Transmembrane</keyword>
<dbReference type="GO" id="GO:0032580">
    <property type="term" value="C:Golgi cisterna membrane"/>
    <property type="evidence" value="ECO:0007669"/>
    <property type="project" value="UniProtKB-SubCell"/>
</dbReference>
<comment type="subcellular location">
    <subcellularLocation>
        <location evidence="11">Golgi apparatus</location>
        <location evidence="11">Golgi stack membrane</location>
        <topology evidence="11">Single-pass type II membrane protein</topology>
    </subcellularLocation>
    <subcellularLocation>
        <location evidence="1">Membrane</location>
        <topology evidence="1">Single-pass membrane protein</topology>
    </subcellularLocation>
</comment>
<keyword evidence="9" id="KW-0472">Membrane</keyword>
<dbReference type="FunCoup" id="A0A7M7P2D9">
    <property type="interactions" value="509"/>
</dbReference>
<evidence type="ECO:0000313" key="16">
    <source>
        <dbReference type="Proteomes" id="UP000007110"/>
    </source>
</evidence>
<dbReference type="EC" id="2.4.1.-" evidence="11"/>
<dbReference type="OrthoDB" id="427096at2759"/>
<dbReference type="AlphaFoldDB" id="A0A7M7P2D9"/>
<dbReference type="InParanoid" id="A0A7M7P2D9"/>
<comment type="pathway">
    <text evidence="2">Protein modification; protein glycosylation.</text>
</comment>
<evidence type="ECO:0000256" key="10">
    <source>
        <dbReference type="ARBA" id="ARBA00023180"/>
    </source>
</evidence>
<evidence type="ECO:0000256" key="1">
    <source>
        <dbReference type="ARBA" id="ARBA00004167"/>
    </source>
</evidence>
<keyword evidence="7" id="KW-0735">Signal-anchor</keyword>
<dbReference type="Pfam" id="PF00852">
    <property type="entry name" value="Glyco_transf_10"/>
    <property type="match status" value="1"/>
</dbReference>
<dbReference type="RefSeq" id="XP_030845144.1">
    <property type="nucleotide sequence ID" value="XM_030989284.1"/>
</dbReference>
<evidence type="ECO:0000256" key="12">
    <source>
        <dbReference type="SAM" id="MobiDB-lite"/>
    </source>
</evidence>
<keyword evidence="8" id="KW-1133">Transmembrane helix</keyword>
<proteinExistence type="inferred from homology"/>
<feature type="compositionally biased region" description="Polar residues" evidence="12">
    <location>
        <begin position="73"/>
        <end position="83"/>
    </location>
</feature>
<keyword evidence="16" id="KW-1185">Reference proteome</keyword>
<reference evidence="16" key="1">
    <citation type="submission" date="2015-02" db="EMBL/GenBank/DDBJ databases">
        <title>Genome sequencing for Strongylocentrotus purpuratus.</title>
        <authorList>
            <person name="Murali S."/>
            <person name="Liu Y."/>
            <person name="Vee V."/>
            <person name="English A."/>
            <person name="Wang M."/>
            <person name="Skinner E."/>
            <person name="Han Y."/>
            <person name="Muzny D.M."/>
            <person name="Worley K.C."/>
            <person name="Gibbs R.A."/>
        </authorList>
    </citation>
    <scope>NUCLEOTIDE SEQUENCE</scope>
</reference>
<feature type="domain" description="Fucosyltransferase C-terminal" evidence="13">
    <location>
        <begin position="216"/>
        <end position="387"/>
    </location>
</feature>
<feature type="region of interest" description="Disordered" evidence="12">
    <location>
        <begin position="60"/>
        <end position="83"/>
    </location>
</feature>
<dbReference type="GO" id="GO:0046920">
    <property type="term" value="F:alpha-(1-&gt;3)-fucosyltransferase activity"/>
    <property type="evidence" value="ECO:0000318"/>
    <property type="project" value="GO_Central"/>
</dbReference>
<protein>
    <recommendedName>
        <fullName evidence="11">Fucosyltransferase</fullName>
        <ecNumber evidence="11">2.4.1.-</ecNumber>
    </recommendedName>
</protein>
<comment type="similarity">
    <text evidence="3 11">Belongs to the glycosyltransferase 10 family.</text>
</comment>
<keyword evidence="4 11" id="KW-0328">Glycosyltransferase</keyword>
<keyword evidence="11" id="KW-0333">Golgi apparatus</keyword>
<dbReference type="PANTHER" id="PTHR11929:SF145">
    <property type="entry name" value="ALPHA-(1,3)-FUCOSYLTRANSFERASE FUT-1"/>
    <property type="match status" value="1"/>
</dbReference>
<organism evidence="15 16">
    <name type="scientific">Strongylocentrotus purpuratus</name>
    <name type="common">Purple sea urchin</name>
    <dbReference type="NCBI Taxonomy" id="7668"/>
    <lineage>
        <taxon>Eukaryota</taxon>
        <taxon>Metazoa</taxon>
        <taxon>Echinodermata</taxon>
        <taxon>Eleutherozoa</taxon>
        <taxon>Echinozoa</taxon>
        <taxon>Echinoidea</taxon>
        <taxon>Euechinoidea</taxon>
        <taxon>Echinacea</taxon>
        <taxon>Camarodonta</taxon>
        <taxon>Echinidea</taxon>
        <taxon>Strongylocentrotidae</taxon>
        <taxon>Strongylocentrotus</taxon>
    </lineage>
</organism>
<dbReference type="UniPathway" id="UPA00378"/>
<dbReference type="InterPro" id="IPR031481">
    <property type="entry name" value="Glyco_tran_10_N"/>
</dbReference>
<evidence type="ECO:0000256" key="2">
    <source>
        <dbReference type="ARBA" id="ARBA00004922"/>
    </source>
</evidence>
<dbReference type="Gene3D" id="3.40.50.11660">
    <property type="entry name" value="Glycosyl transferase family 10, C-terminal domain"/>
    <property type="match status" value="1"/>
</dbReference>
<dbReference type="GeneID" id="115925452"/>
<dbReference type="EnsemblMetazoa" id="XM_030989284">
    <property type="protein sequence ID" value="XP_030845144"/>
    <property type="gene ID" value="LOC115925452"/>
</dbReference>
<evidence type="ECO:0000256" key="8">
    <source>
        <dbReference type="ARBA" id="ARBA00022989"/>
    </source>
</evidence>
<reference evidence="15" key="2">
    <citation type="submission" date="2021-01" db="UniProtKB">
        <authorList>
            <consortium name="EnsemblMetazoa"/>
        </authorList>
    </citation>
    <scope>IDENTIFICATION</scope>
</reference>
<dbReference type="InterPro" id="IPR038577">
    <property type="entry name" value="GT10-like_C_sf"/>
</dbReference>
<dbReference type="KEGG" id="spu:115925452"/>
<evidence type="ECO:0000256" key="7">
    <source>
        <dbReference type="ARBA" id="ARBA00022968"/>
    </source>
</evidence>
<dbReference type="Proteomes" id="UP000007110">
    <property type="component" value="Unassembled WGS sequence"/>
</dbReference>
<dbReference type="Pfam" id="PF17039">
    <property type="entry name" value="Glyco_tran_10_N"/>
    <property type="match status" value="1"/>
</dbReference>
<keyword evidence="10" id="KW-0325">Glycoprotein</keyword>
<evidence type="ECO:0000256" key="11">
    <source>
        <dbReference type="RuleBase" id="RU003832"/>
    </source>
</evidence>
<evidence type="ECO:0000259" key="13">
    <source>
        <dbReference type="Pfam" id="PF00852"/>
    </source>
</evidence>
<sequence>MRAMNGKEVISFCLAALTCFSIGGFYRFDLLGYNQNDMHNAPPIAPHWLIRNASGVLRNNLPEPEANGRRSSHLQNETSQSESKPLCYRQVQIWRGSASPKTPAKSQCPGLECGISLVEDTSYETMVKSDSVVFFHRSRWDWTEMQRRRPLNQAWVFYSLESPPHTRGNAIPPSKYDRIYNYTMSYRPSSTIHLPYGLYDETIPQISSGENRNWAKEKNGLVAWAASNCGIASWRRHEFVKTLAKHVSVDMYGGCGNIKCPRNSDDCWKRIRSHKFYLAVENSECRDYITEKFWWNSLSHDIVPIVYGPPREDYERVAPPNSFIHLQDFKDFAELADYIHLLDSNETLYNSYFEWKKQGSIRRIGENALTSALFLCKVVAKVLDHEKKLTGRYKGEYQGEEKEHPSIHDFWQKSCIKPTGFPHDF</sequence>
<name>A0A7M7P2D9_STRPU</name>
<evidence type="ECO:0000256" key="9">
    <source>
        <dbReference type="ARBA" id="ARBA00023136"/>
    </source>
</evidence>
<dbReference type="FunFam" id="3.40.50.11660:FF:000010">
    <property type="entry name" value="Uncharacterized protein"/>
    <property type="match status" value="1"/>
</dbReference>
<dbReference type="InterPro" id="IPR001503">
    <property type="entry name" value="Glyco_trans_10"/>
</dbReference>
<dbReference type="OMA" id="CAVEICY"/>
<feature type="domain" description="Fucosyltransferase N-terminal" evidence="14">
    <location>
        <begin position="124"/>
        <end position="197"/>
    </location>
</feature>
<evidence type="ECO:0000256" key="6">
    <source>
        <dbReference type="ARBA" id="ARBA00022692"/>
    </source>
</evidence>
<evidence type="ECO:0000259" key="14">
    <source>
        <dbReference type="Pfam" id="PF17039"/>
    </source>
</evidence>
<accession>A0A7M7P2D9</accession>
<evidence type="ECO:0000256" key="3">
    <source>
        <dbReference type="ARBA" id="ARBA00008919"/>
    </source>
</evidence>